<reference evidence="4 5" key="1">
    <citation type="journal article" date="2010" name="Nat. Biotechnol.">
        <title>Genome sequence of the model mushroom Schizophyllum commune.</title>
        <authorList>
            <person name="Ohm R.A."/>
            <person name="de Jong J.F."/>
            <person name="Lugones L.G."/>
            <person name="Aerts A."/>
            <person name="Kothe E."/>
            <person name="Stajich J.E."/>
            <person name="de Vries R.P."/>
            <person name="Record E."/>
            <person name="Levasseur A."/>
            <person name="Baker S.E."/>
            <person name="Bartholomew K.A."/>
            <person name="Coutinho P.M."/>
            <person name="Erdmann S."/>
            <person name="Fowler T.J."/>
            <person name="Gathman A.C."/>
            <person name="Lombard V."/>
            <person name="Henrissat B."/>
            <person name="Knabe N."/>
            <person name="Kuees U."/>
            <person name="Lilly W.W."/>
            <person name="Lindquist E."/>
            <person name="Lucas S."/>
            <person name="Magnuson J.K."/>
            <person name="Piumi F."/>
            <person name="Raudaskoski M."/>
            <person name="Salamov A."/>
            <person name="Schmutz J."/>
            <person name="Schwarze F.W.M.R."/>
            <person name="vanKuyk P.A."/>
            <person name="Horton J.S."/>
            <person name="Grigoriev I.V."/>
            <person name="Woesten H.A.B."/>
        </authorList>
    </citation>
    <scope>NUCLEOTIDE SEQUENCE [LARGE SCALE GENOMIC DNA]</scope>
    <source>
        <strain evidence="5">H4-8 / FGSC 9210</strain>
    </source>
</reference>
<dbReference type="RefSeq" id="XP_003027796.1">
    <property type="nucleotide sequence ID" value="XM_003027750.1"/>
</dbReference>
<evidence type="ECO:0000313" key="5">
    <source>
        <dbReference type="Proteomes" id="UP000007431"/>
    </source>
</evidence>
<keyword evidence="1" id="KW-0862">Zinc</keyword>
<keyword evidence="5" id="KW-1185">Reference proteome</keyword>
<keyword evidence="1" id="KW-0479">Metal-binding</keyword>
<dbReference type="HOGENOM" id="CLU_1960849_0_0_1"/>
<keyword evidence="1" id="KW-0863">Zinc-finger</keyword>
<feature type="non-terminal residue" evidence="4">
    <location>
        <position position="128"/>
    </location>
</feature>
<dbReference type="GO" id="GO:0008270">
    <property type="term" value="F:zinc ion binding"/>
    <property type="evidence" value="ECO:0007669"/>
    <property type="project" value="UniProtKB-KW"/>
</dbReference>
<accession>D8QH81</accession>
<proteinExistence type="predicted"/>
<feature type="domain" description="C3H1-type" evidence="3">
    <location>
        <begin position="76"/>
        <end position="103"/>
    </location>
</feature>
<organism evidence="5">
    <name type="scientific">Schizophyllum commune (strain H4-8 / FGSC 9210)</name>
    <name type="common">Split gill fungus</name>
    <dbReference type="NCBI Taxonomy" id="578458"/>
    <lineage>
        <taxon>Eukaryota</taxon>
        <taxon>Fungi</taxon>
        <taxon>Dikarya</taxon>
        <taxon>Basidiomycota</taxon>
        <taxon>Agaricomycotina</taxon>
        <taxon>Agaricomycetes</taxon>
        <taxon>Agaricomycetidae</taxon>
        <taxon>Agaricales</taxon>
        <taxon>Schizophyllaceae</taxon>
        <taxon>Schizophyllum</taxon>
    </lineage>
</organism>
<name>D8QH81_SCHCM</name>
<dbReference type="OrthoDB" id="10342334at2759"/>
<feature type="zinc finger region" description="C3H1-type" evidence="1">
    <location>
        <begin position="76"/>
        <end position="103"/>
    </location>
</feature>
<sequence>MQPFASIRNLYKRSKAAIKRCFRRSTKDFDASAEEASIRGAAPASEADSEHEDASIHSIRTRGRAEVRAVAGGSTATSGRICADFNTGTCGNGDRCRKAHECSVCRGKHSARSCPNKVTPEVKKKKWC</sequence>
<dbReference type="PROSITE" id="PS50103">
    <property type="entry name" value="ZF_C3H1"/>
    <property type="match status" value="1"/>
</dbReference>
<protein>
    <recommendedName>
        <fullName evidence="3">C3H1-type domain-containing protein</fullName>
    </recommendedName>
</protein>
<evidence type="ECO:0000256" key="2">
    <source>
        <dbReference type="SAM" id="MobiDB-lite"/>
    </source>
</evidence>
<dbReference type="Proteomes" id="UP000007431">
    <property type="component" value="Unassembled WGS sequence"/>
</dbReference>
<evidence type="ECO:0000259" key="3">
    <source>
        <dbReference type="PROSITE" id="PS50103"/>
    </source>
</evidence>
<dbReference type="AlphaFoldDB" id="D8QH81"/>
<evidence type="ECO:0000313" key="4">
    <source>
        <dbReference type="EMBL" id="EFI92893.1"/>
    </source>
</evidence>
<dbReference type="GeneID" id="9597947"/>
<dbReference type="EMBL" id="GL377312">
    <property type="protein sequence ID" value="EFI92893.1"/>
    <property type="molecule type" value="Genomic_DNA"/>
</dbReference>
<feature type="region of interest" description="Disordered" evidence="2">
    <location>
        <begin position="27"/>
        <end position="62"/>
    </location>
</feature>
<dbReference type="InParanoid" id="D8QH81"/>
<dbReference type="KEGG" id="scm:SCHCO_02516763"/>
<dbReference type="InterPro" id="IPR000571">
    <property type="entry name" value="Znf_CCCH"/>
</dbReference>
<dbReference type="VEuPathDB" id="FungiDB:SCHCODRAFT_02516763"/>
<evidence type="ECO:0000256" key="1">
    <source>
        <dbReference type="PROSITE-ProRule" id="PRU00723"/>
    </source>
</evidence>
<gene>
    <name evidence="4" type="ORF">SCHCODRAFT_113231</name>
</gene>